<dbReference type="Gramene" id="OPUNC06G14050.1">
    <property type="protein sequence ID" value="OPUNC06G14050.1"/>
    <property type="gene ID" value="OPUNC06G14050"/>
</dbReference>
<evidence type="ECO:0000256" key="1">
    <source>
        <dbReference type="SAM" id="MobiDB-lite"/>
    </source>
</evidence>
<evidence type="ECO:0000313" key="3">
    <source>
        <dbReference type="Proteomes" id="UP000026962"/>
    </source>
</evidence>
<reference evidence="2" key="1">
    <citation type="submission" date="2015-04" db="UniProtKB">
        <authorList>
            <consortium name="EnsemblPlants"/>
        </authorList>
    </citation>
    <scope>IDENTIFICATION</scope>
</reference>
<reference evidence="2" key="2">
    <citation type="submission" date="2018-05" db="EMBL/GenBank/DDBJ databases">
        <title>OpunRS2 (Oryza punctata Reference Sequence Version 2).</title>
        <authorList>
            <person name="Zhang J."/>
            <person name="Kudrna D."/>
            <person name="Lee S."/>
            <person name="Talag J."/>
            <person name="Welchert J."/>
            <person name="Wing R.A."/>
        </authorList>
    </citation>
    <scope>NUCLEOTIDE SEQUENCE [LARGE SCALE GENOMIC DNA]</scope>
</reference>
<proteinExistence type="predicted"/>
<dbReference type="EnsemblPlants" id="OPUNC06G14050.1">
    <property type="protein sequence ID" value="OPUNC06G14050.1"/>
    <property type="gene ID" value="OPUNC06G14050"/>
</dbReference>
<feature type="compositionally biased region" description="Gly residues" evidence="1">
    <location>
        <begin position="36"/>
        <end position="51"/>
    </location>
</feature>
<evidence type="ECO:0000313" key="2">
    <source>
        <dbReference type="EnsemblPlants" id="OPUNC06G14050.1"/>
    </source>
</evidence>
<keyword evidence="3" id="KW-1185">Reference proteome</keyword>
<name>A0A0E0LBQ4_ORYPU</name>
<organism evidence="2">
    <name type="scientific">Oryza punctata</name>
    <name type="common">Red rice</name>
    <dbReference type="NCBI Taxonomy" id="4537"/>
    <lineage>
        <taxon>Eukaryota</taxon>
        <taxon>Viridiplantae</taxon>
        <taxon>Streptophyta</taxon>
        <taxon>Embryophyta</taxon>
        <taxon>Tracheophyta</taxon>
        <taxon>Spermatophyta</taxon>
        <taxon>Magnoliopsida</taxon>
        <taxon>Liliopsida</taxon>
        <taxon>Poales</taxon>
        <taxon>Poaceae</taxon>
        <taxon>BOP clade</taxon>
        <taxon>Oryzoideae</taxon>
        <taxon>Oryzeae</taxon>
        <taxon>Oryzinae</taxon>
        <taxon>Oryza</taxon>
    </lineage>
</organism>
<accession>A0A0E0LBQ4</accession>
<sequence>MDYPWAADLVGAELDERKERIWAEEKLHNRDDRADPGGGGVPFCGYDGGGGRGEEQQEEEGGERRRLRCAASVWLCTAEQRWLQRVASGVAASGAAASHGRAATAATRGFGASGTVTRRSGGGCGAQLQGGGRCGVQREVRGGAVARYGRLRLHHQPPLPPLMGAIVFTVGLPLSPPIGVSTFTDQSHHADEMEETMARNNAA</sequence>
<protein>
    <submittedName>
        <fullName evidence="2">Uncharacterized protein</fullName>
    </submittedName>
</protein>
<dbReference type="AlphaFoldDB" id="A0A0E0LBQ4"/>
<dbReference type="Proteomes" id="UP000026962">
    <property type="component" value="Chromosome 6"/>
</dbReference>
<feature type="region of interest" description="Disordered" evidence="1">
    <location>
        <begin position="28"/>
        <end position="63"/>
    </location>
</feature>
<dbReference type="HOGENOM" id="CLU_1350821_0_0_1"/>